<evidence type="ECO:0000313" key="3">
    <source>
        <dbReference type="EMBL" id="WXK78014.1"/>
    </source>
</evidence>
<feature type="region of interest" description="Disordered" evidence="1">
    <location>
        <begin position="220"/>
        <end position="247"/>
    </location>
</feature>
<dbReference type="InterPro" id="IPR016047">
    <property type="entry name" value="M23ase_b-sheet_dom"/>
</dbReference>
<protein>
    <submittedName>
        <fullName evidence="3">Peptidoglycan DD-metalloendopeptidase family protein</fullName>
    </submittedName>
</protein>
<sequence length="247" mass="26260">MPGIGEIFDSVAGSVAELFTGEPSVQRAEVVSLSDVHPGARNGSVLTVQEALEKAVGLDYSSAPGTFGPRTKEAYAKWQRHLGYTGSAADGVPGRTSLKKLGAEYGFKVREGDGGSTGGRVGSPVPGHGVNYAYGVPNARYQTGYHTGDDYAAPERTPVVAVRNGTVKWSDARGGAYGNWIGLQADNGRVYVYCHLSWRDVHPGQKVKAGQRLGRVGSTGNVTGPHLHFEDHPAGPFRYGHDRKPAW</sequence>
<reference evidence="3 4" key="1">
    <citation type="submission" date="2024-03" db="EMBL/GenBank/DDBJ databases">
        <title>The complete genome of Streptomyces sirii sp.nov.</title>
        <authorList>
            <person name="Zakalyukina Y.V."/>
            <person name="Belik A.R."/>
            <person name="Biryukov M.V."/>
            <person name="Baturina O.A."/>
            <person name="Kabilov M.R."/>
        </authorList>
    </citation>
    <scope>NUCLEOTIDE SEQUENCE [LARGE SCALE GENOMIC DNA]</scope>
    <source>
        <strain evidence="3 4">BP-8</strain>
    </source>
</reference>
<dbReference type="Proteomes" id="UP001626628">
    <property type="component" value="Chromosome"/>
</dbReference>
<dbReference type="RefSeq" id="WP_399150368.1">
    <property type="nucleotide sequence ID" value="NZ_CP147982.1"/>
</dbReference>
<dbReference type="EMBL" id="CP147982">
    <property type="protein sequence ID" value="WXK78014.1"/>
    <property type="molecule type" value="Genomic_DNA"/>
</dbReference>
<accession>A0ABZ2QN96</accession>
<dbReference type="Gene3D" id="2.70.70.10">
    <property type="entry name" value="Glucose Permease (Domain IIA)"/>
    <property type="match status" value="1"/>
</dbReference>
<dbReference type="Gene3D" id="1.10.101.10">
    <property type="entry name" value="PGBD-like superfamily/PGBD"/>
    <property type="match status" value="1"/>
</dbReference>
<feature type="domain" description="M23ase beta-sheet core" evidence="2">
    <location>
        <begin position="145"/>
        <end position="230"/>
    </location>
</feature>
<dbReference type="InterPro" id="IPR036365">
    <property type="entry name" value="PGBD-like_sf"/>
</dbReference>
<dbReference type="PANTHER" id="PTHR21666">
    <property type="entry name" value="PEPTIDASE-RELATED"/>
    <property type="match status" value="1"/>
</dbReference>
<gene>
    <name evidence="3" type="ORF">WAB15_19505</name>
</gene>
<dbReference type="InterPro" id="IPR050570">
    <property type="entry name" value="Cell_wall_metabolism_enzyme"/>
</dbReference>
<dbReference type="CDD" id="cd12797">
    <property type="entry name" value="M23_peptidase"/>
    <property type="match status" value="1"/>
</dbReference>
<feature type="compositionally biased region" description="Basic and acidic residues" evidence="1">
    <location>
        <begin position="227"/>
        <end position="247"/>
    </location>
</feature>
<keyword evidence="4" id="KW-1185">Reference proteome</keyword>
<dbReference type="InterPro" id="IPR036366">
    <property type="entry name" value="PGBDSf"/>
</dbReference>
<dbReference type="InterPro" id="IPR011055">
    <property type="entry name" value="Dup_hybrid_motif"/>
</dbReference>
<dbReference type="Pfam" id="PF01551">
    <property type="entry name" value="Peptidase_M23"/>
    <property type="match status" value="1"/>
</dbReference>
<evidence type="ECO:0000259" key="2">
    <source>
        <dbReference type="Pfam" id="PF01551"/>
    </source>
</evidence>
<name>A0ABZ2QN96_9ACTN</name>
<dbReference type="PANTHER" id="PTHR21666:SF270">
    <property type="entry name" value="MUREIN HYDROLASE ACTIVATOR ENVC"/>
    <property type="match status" value="1"/>
</dbReference>
<evidence type="ECO:0000256" key="1">
    <source>
        <dbReference type="SAM" id="MobiDB-lite"/>
    </source>
</evidence>
<evidence type="ECO:0000313" key="4">
    <source>
        <dbReference type="Proteomes" id="UP001626628"/>
    </source>
</evidence>
<dbReference type="SUPFAM" id="SSF47090">
    <property type="entry name" value="PGBD-like"/>
    <property type="match status" value="1"/>
</dbReference>
<dbReference type="SUPFAM" id="SSF51261">
    <property type="entry name" value="Duplicated hybrid motif"/>
    <property type="match status" value="1"/>
</dbReference>
<organism evidence="3 4">
    <name type="scientific">Streptomyces sirii</name>
    <dbReference type="NCBI Taxonomy" id="3127701"/>
    <lineage>
        <taxon>Bacteria</taxon>
        <taxon>Bacillati</taxon>
        <taxon>Actinomycetota</taxon>
        <taxon>Actinomycetes</taxon>
        <taxon>Kitasatosporales</taxon>
        <taxon>Streptomycetaceae</taxon>
        <taxon>Streptomyces</taxon>
    </lineage>
</organism>
<proteinExistence type="predicted"/>